<sequence>MLIPCDVKEHDMHSVVKAAVFMAVMATSQAWGFDPPAAPLKGSLASQAFFKPELSLASGQVPLNEALPKLSPGVAKVWDDFFARNGNNFEIYVDSVTGTAANIQGAVPLIPGNGVGNKLTLGSLGRQLGRSVDKVDGVVVVDLVYKFVEANRDVVGVDMLQLGQARVDQITPDLWQVSIVQQHQGVPVRHGRLAATISHGNLILLGTESWTNVALSPMPLVDADRAMVVAHERFGLYESPAAVWQAPTLEVAPVSIPGAGFGKGMGHELVWTYGFQLQDEHERWKVTVDAVTGEVLALEDDNHYASSVNGGVYPYTNTGVPSPCTAGSFCGSMQLRYPMPWADVAPGVFADGYGVFSPPQIATTTLTGRYLRVVSTCPLSVSATGPGGDISLGIVDGVCGTPDGGNTRATRTAFYELNRIKELARGWLPSNAWLQASMTANVNINNTCNAFWNGSTVNFYRSGGGCRNTGEIGAVLDHEWGHGMDDNDTAGTLSNSSEAYGDIAAMYRQPFNPASTATTGRSPASCVGYGFFQTLNNGCGMTADGTGYNVTEAQTGAAWCATNCSGVRDADYAVHNPPTPTTPQNFVCTRCSNGTGPCSRQVHCAGSPVRQAAWDFVARDLQLPPFNYDWNTAQNIGNKVFYQGSGNVGSWHACNCTAGTSDGCGATNGYKQWLAADDDNGNINDGTPHMTAIHAAFSRHNIACSTPAPVNSGCTGGPTAAPTVTVIPTAEQVSLSWSPISGATQYWVMKSDGVNGCTYGKARVATVTITSYVDTEVLTGHNTCYSVMAAGSSAACYGASSTCTCASPL</sequence>
<reference evidence="1 2" key="1">
    <citation type="submission" date="2019-06" db="EMBL/GenBank/DDBJ databases">
        <authorList>
            <person name="Livingstone P."/>
            <person name="Whitworth D."/>
        </authorList>
    </citation>
    <scope>NUCLEOTIDE SEQUENCE [LARGE SCALE GENOMIC DNA]</scope>
    <source>
        <strain evidence="1 2">AM401</strain>
    </source>
</reference>
<protein>
    <submittedName>
        <fullName evidence="1">M4 family metallopeptidase</fullName>
    </submittedName>
</protein>
<dbReference type="SUPFAM" id="SSF55486">
    <property type="entry name" value="Metalloproteases ('zincins'), catalytic domain"/>
    <property type="match status" value="1"/>
</dbReference>
<evidence type="ECO:0000313" key="1">
    <source>
        <dbReference type="EMBL" id="TQF11659.1"/>
    </source>
</evidence>
<accession>A0A540WRM6</accession>
<gene>
    <name evidence="1" type="ORF">FJV41_33090</name>
</gene>
<dbReference type="Gene3D" id="2.60.40.10">
    <property type="entry name" value="Immunoglobulins"/>
    <property type="match status" value="1"/>
</dbReference>
<name>A0A540WRM6_9BACT</name>
<dbReference type="InterPro" id="IPR013783">
    <property type="entry name" value="Ig-like_fold"/>
</dbReference>
<organism evidence="1 2">
    <name type="scientific">Myxococcus llanfairpwllgwyngyllgogerychwyrndrobwllllantysiliogogogochensis</name>
    <dbReference type="NCBI Taxonomy" id="2590453"/>
    <lineage>
        <taxon>Bacteria</taxon>
        <taxon>Pseudomonadati</taxon>
        <taxon>Myxococcota</taxon>
        <taxon>Myxococcia</taxon>
        <taxon>Myxococcales</taxon>
        <taxon>Cystobacterineae</taxon>
        <taxon>Myxococcaceae</taxon>
        <taxon>Myxococcus</taxon>
    </lineage>
</organism>
<dbReference type="OrthoDB" id="5485729at2"/>
<dbReference type="EMBL" id="VIFM01000176">
    <property type="protein sequence ID" value="TQF11659.1"/>
    <property type="molecule type" value="Genomic_DNA"/>
</dbReference>
<dbReference type="Proteomes" id="UP000315369">
    <property type="component" value="Unassembled WGS sequence"/>
</dbReference>
<keyword evidence="2" id="KW-1185">Reference proteome</keyword>
<proteinExistence type="predicted"/>
<dbReference type="RefSeq" id="WP_141646588.1">
    <property type="nucleotide sequence ID" value="NZ_VIFM01000176.1"/>
</dbReference>
<dbReference type="AlphaFoldDB" id="A0A540WRM6"/>
<evidence type="ECO:0000313" key="2">
    <source>
        <dbReference type="Proteomes" id="UP000315369"/>
    </source>
</evidence>
<comment type="caution">
    <text evidence="1">The sequence shown here is derived from an EMBL/GenBank/DDBJ whole genome shotgun (WGS) entry which is preliminary data.</text>
</comment>